<sequence>MACSGKKCNFYSPESTVSSLLASCSLNSSSSFYPNSSVQYKDKLYNSASQALEAYIEDFDLSLVSPKIRTGKICIHNSTPKASQSTPNDSKSSNFNLNVKQDSIASPFRSQVIHDPDLVSLTTDDLLAFPEDGSLPFTRATTFGSVPQSTKWKMKSLKKSTAYPSHQAPSFDIERGLNFKNASNVTGNQNPVTPSSYKDFSKKELILLKAKRALESSAEEITSALKKDGSPCTADVLDAERSWENVPVVFKSPVPVQCDEDENTLQNPKASIFNGFLEDCLNNGCQESTFSGGNHHGPVEALKLMLFNLQAVQQSLTPNRTAEQNEFKKVSCLFPLNLELALHHLSRLKGLVDNTASKEDPKEGCQEEEKEKVA</sequence>
<protein>
    <submittedName>
        <fullName evidence="2">Chromosome 18 open reading frame 54</fullName>
    </submittedName>
</protein>
<feature type="compositionally biased region" description="Basic and acidic residues" evidence="1">
    <location>
        <begin position="356"/>
        <end position="374"/>
    </location>
</feature>
<keyword evidence="3" id="KW-1185">Reference proteome</keyword>
<dbReference type="InterPro" id="IPR052679">
    <property type="entry name" value="Cell_Prolif_Regulator"/>
</dbReference>
<accession>A0A8D0HF76</accession>
<evidence type="ECO:0000256" key="1">
    <source>
        <dbReference type="SAM" id="MobiDB-lite"/>
    </source>
</evidence>
<dbReference type="Proteomes" id="UP000694392">
    <property type="component" value="Unplaced"/>
</dbReference>
<reference evidence="2" key="1">
    <citation type="submission" date="2025-08" db="UniProtKB">
        <authorList>
            <consortium name="Ensembl"/>
        </authorList>
    </citation>
    <scope>IDENTIFICATION</scope>
</reference>
<organism evidence="2 3">
    <name type="scientific">Sphenodon punctatus</name>
    <name type="common">Tuatara</name>
    <name type="synonym">Hatteria punctata</name>
    <dbReference type="NCBI Taxonomy" id="8508"/>
    <lineage>
        <taxon>Eukaryota</taxon>
        <taxon>Metazoa</taxon>
        <taxon>Chordata</taxon>
        <taxon>Craniata</taxon>
        <taxon>Vertebrata</taxon>
        <taxon>Euteleostomi</taxon>
        <taxon>Lepidosauria</taxon>
        <taxon>Sphenodontia</taxon>
        <taxon>Sphenodontidae</taxon>
        <taxon>Sphenodon</taxon>
    </lineage>
</organism>
<reference evidence="2" key="2">
    <citation type="submission" date="2025-09" db="UniProtKB">
        <authorList>
            <consortium name="Ensembl"/>
        </authorList>
    </citation>
    <scope>IDENTIFICATION</scope>
</reference>
<feature type="region of interest" description="Disordered" evidence="1">
    <location>
        <begin position="354"/>
        <end position="374"/>
    </location>
</feature>
<dbReference type="PANTHER" id="PTHR35079:SF1">
    <property type="entry name" value="LUNG ADENOMA SUSCEPTIBILITY PROTEIN 2"/>
    <property type="match status" value="1"/>
</dbReference>
<dbReference type="OMA" id="HRTRKKN"/>
<dbReference type="InterPro" id="IPR031587">
    <property type="entry name" value="LAS2"/>
</dbReference>
<evidence type="ECO:0000313" key="2">
    <source>
        <dbReference type="Ensembl" id="ENSSPUP00000023365.1"/>
    </source>
</evidence>
<evidence type="ECO:0000313" key="3">
    <source>
        <dbReference type="Proteomes" id="UP000694392"/>
    </source>
</evidence>
<dbReference type="Pfam" id="PF15792">
    <property type="entry name" value="LAS2"/>
    <property type="match status" value="1"/>
</dbReference>
<name>A0A8D0HF76_SPHPU</name>
<dbReference type="Ensembl" id="ENSSPUT00000024921.1">
    <property type="protein sequence ID" value="ENSSPUP00000023365.1"/>
    <property type="gene ID" value="ENSSPUG00000017917.1"/>
</dbReference>
<gene>
    <name evidence="2" type="primary">C18orf54</name>
</gene>
<dbReference type="AlphaFoldDB" id="A0A8D0HF76"/>
<dbReference type="PANTHER" id="PTHR35079">
    <property type="entry name" value="LUNG ADENOMA SUSCEPTIBILITY PROTEIN 2"/>
    <property type="match status" value="1"/>
</dbReference>
<proteinExistence type="predicted"/>
<feature type="region of interest" description="Disordered" evidence="1">
    <location>
        <begin position="77"/>
        <end position="96"/>
    </location>
</feature>
<dbReference type="GeneTree" id="ENSGT00390000008823"/>